<accession>A0ABW9G6F2</accession>
<feature type="chain" id="PRO_5044981716" description="Arabinogalactan endo-beta-1,4-galactanase" evidence="6">
    <location>
        <begin position="25"/>
        <end position="331"/>
    </location>
</feature>
<dbReference type="Pfam" id="PF07745">
    <property type="entry name" value="Glyco_hydro_53"/>
    <property type="match status" value="1"/>
</dbReference>
<comment type="caution">
    <text evidence="7">The sequence shown here is derived from an EMBL/GenBank/DDBJ whole genome shotgun (WGS) entry which is preliminary data.</text>
</comment>
<dbReference type="EMBL" id="JBEQCT010000003">
    <property type="protein sequence ID" value="MFM2485037.1"/>
    <property type="molecule type" value="Genomic_DNA"/>
</dbReference>
<feature type="signal peptide" evidence="6">
    <location>
        <begin position="1"/>
        <end position="24"/>
    </location>
</feature>
<evidence type="ECO:0000256" key="1">
    <source>
        <dbReference type="ARBA" id="ARBA00001695"/>
    </source>
</evidence>
<evidence type="ECO:0000256" key="2">
    <source>
        <dbReference type="ARBA" id="ARBA00010687"/>
    </source>
</evidence>
<organism evidence="7 8">
    <name type="scientific">Celerinatantimonas yamalensis</name>
    <dbReference type="NCBI Taxonomy" id="559956"/>
    <lineage>
        <taxon>Bacteria</taxon>
        <taxon>Pseudomonadati</taxon>
        <taxon>Pseudomonadota</taxon>
        <taxon>Gammaproteobacteria</taxon>
        <taxon>Celerinatantimonadaceae</taxon>
        <taxon>Celerinatantimonas</taxon>
    </lineage>
</organism>
<evidence type="ECO:0000256" key="3">
    <source>
        <dbReference type="ARBA" id="ARBA00012556"/>
    </source>
</evidence>
<proteinExistence type="inferred from homology"/>
<dbReference type="GO" id="GO:0016787">
    <property type="term" value="F:hydrolase activity"/>
    <property type="evidence" value="ECO:0007669"/>
    <property type="project" value="UniProtKB-KW"/>
</dbReference>
<evidence type="ECO:0000256" key="4">
    <source>
        <dbReference type="ARBA" id="ARBA00022801"/>
    </source>
</evidence>
<evidence type="ECO:0000256" key="5">
    <source>
        <dbReference type="ARBA" id="ARBA00023295"/>
    </source>
</evidence>
<keyword evidence="4 6" id="KW-0378">Hydrolase</keyword>
<keyword evidence="5 6" id="KW-0326">Glycosidase</keyword>
<dbReference type="PANTHER" id="PTHR34983:SF1">
    <property type="entry name" value="ARABINOGALACTAN ENDO-BETA-1,4-GALACTANASE A"/>
    <property type="match status" value="1"/>
</dbReference>
<dbReference type="Gene3D" id="3.20.20.80">
    <property type="entry name" value="Glycosidases"/>
    <property type="match status" value="1"/>
</dbReference>
<reference evidence="7 8" key="1">
    <citation type="journal article" date="2013" name="Int. J. Syst. Evol. Microbiol.">
        <title>Celerinatantimonas yamalensis sp. nov., a cold-adapted diazotrophic bacterium from a cold permafrost brine.</title>
        <authorList>
            <person name="Shcherbakova V."/>
            <person name="Chuvilskaya N."/>
            <person name="Rivkina E."/>
            <person name="Demidov N."/>
            <person name="Uchaeva V."/>
            <person name="Suetin S."/>
            <person name="Suzina N."/>
            <person name="Gilichinsky D."/>
        </authorList>
    </citation>
    <scope>NUCLEOTIDE SEQUENCE [LARGE SCALE GENOMIC DNA]</scope>
    <source>
        <strain evidence="7 8">C7</strain>
    </source>
</reference>
<dbReference type="SUPFAM" id="SSF51445">
    <property type="entry name" value="(Trans)glycosidases"/>
    <property type="match status" value="1"/>
</dbReference>
<gene>
    <name evidence="7" type="ORF">ABUE30_08165</name>
</gene>
<protein>
    <recommendedName>
        <fullName evidence="3 6">Arabinogalactan endo-beta-1,4-galactanase</fullName>
        <ecNumber evidence="3 6">3.2.1.89</ecNumber>
    </recommendedName>
</protein>
<evidence type="ECO:0000313" key="7">
    <source>
        <dbReference type="EMBL" id="MFM2485037.1"/>
    </source>
</evidence>
<dbReference type="Proteomes" id="UP001629953">
    <property type="component" value="Unassembled WGS sequence"/>
</dbReference>
<comment type="similarity">
    <text evidence="2 6">Belongs to the glycosyl hydrolase 53 family.</text>
</comment>
<dbReference type="InterPro" id="IPR017853">
    <property type="entry name" value="GH"/>
</dbReference>
<evidence type="ECO:0000256" key="6">
    <source>
        <dbReference type="RuleBase" id="RU361192"/>
    </source>
</evidence>
<name>A0ABW9G6F2_9GAMM</name>
<dbReference type="RefSeq" id="WP_408623250.1">
    <property type="nucleotide sequence ID" value="NZ_JBEQCT010000003.1"/>
</dbReference>
<dbReference type="EC" id="3.2.1.89" evidence="3 6"/>
<keyword evidence="8" id="KW-1185">Reference proteome</keyword>
<evidence type="ECO:0000313" key="8">
    <source>
        <dbReference type="Proteomes" id="UP001629953"/>
    </source>
</evidence>
<comment type="catalytic activity">
    <reaction evidence="1 6">
        <text>The enzyme specifically hydrolyzes (1-&gt;4)-beta-D-galactosidic linkages in type I arabinogalactans.</text>
        <dbReference type="EC" id="3.2.1.89"/>
    </reaction>
</comment>
<keyword evidence="6" id="KW-0732">Signal</keyword>
<sequence length="331" mass="37531">MKWNRLLSIVMGTALMFSQTNAYAFVKGADVSWVSQMESAGYRFNNSQGQSQDLFAILKSYGINTIRLRVWVNSGYYNSIEDVLQKAKRAKTAGMAIMIDFHYSDTWADPGHQSTPSAWKNYDLNGLMKAMWWYTHDALTQLKNAGITPAYVQVGNETNNGMMWPLGKASANMRNFAWLINTGYDATKNVFPNAKVIVHLANCQNNSTFRWIFDGIGKYGAKYDIIGASIYPTNVSGESWQLAEEQCYNNLNDMVSRYNKNVIISEIGAPWNAKESQSIVATMINYVYRVKNNRGLGLLYWEPEAANFQKYTMGAWDPNTMRPMNTLNAFK</sequence>
<dbReference type="InterPro" id="IPR011683">
    <property type="entry name" value="Glyco_hydro_53"/>
</dbReference>
<dbReference type="PANTHER" id="PTHR34983">
    <property type="entry name" value="ARABINOGALACTAN ENDO-BETA-1,4-GALACTANASE A"/>
    <property type="match status" value="1"/>
</dbReference>